<feature type="transmembrane region" description="Helical" evidence="6">
    <location>
        <begin position="269"/>
        <end position="292"/>
    </location>
</feature>
<accession>V5HSJ9</accession>
<reference evidence="9" key="1">
    <citation type="journal article" date="2014" name="Genome Announc.">
        <title>Draft genome sequence of the formaldehyde-resistant fungus Byssochlamys spectabilis No. 5 (anamorph Paecilomyces variotii No. 5) (NBRC109023).</title>
        <authorList>
            <person name="Oka T."/>
            <person name="Ekino K."/>
            <person name="Fukuda K."/>
            <person name="Nomura Y."/>
        </authorList>
    </citation>
    <scope>NUCLEOTIDE SEQUENCE [LARGE SCALE GENOMIC DNA]</scope>
    <source>
        <strain evidence="9">No. 5 / NBRC 109023</strain>
    </source>
</reference>
<comment type="caution">
    <text evidence="8">The sequence shown here is derived from an EMBL/GenBank/DDBJ whole genome shotgun (WGS) entry which is preliminary data.</text>
</comment>
<evidence type="ECO:0000313" key="8">
    <source>
        <dbReference type="EMBL" id="GAD92400.1"/>
    </source>
</evidence>
<dbReference type="FunCoup" id="V5HSJ9">
    <property type="interactions" value="16"/>
</dbReference>
<feature type="transmembrane region" description="Helical" evidence="6">
    <location>
        <begin position="464"/>
        <end position="483"/>
    </location>
</feature>
<evidence type="ECO:0000259" key="7">
    <source>
        <dbReference type="PROSITE" id="PS50850"/>
    </source>
</evidence>
<evidence type="ECO:0000256" key="1">
    <source>
        <dbReference type="ARBA" id="ARBA00004141"/>
    </source>
</evidence>
<dbReference type="InterPro" id="IPR036259">
    <property type="entry name" value="MFS_trans_sf"/>
</dbReference>
<feature type="domain" description="Major facilitator superfamily (MFS) profile" evidence="7">
    <location>
        <begin position="151"/>
        <end position="584"/>
    </location>
</feature>
<feature type="transmembrane region" description="Helical" evidence="6">
    <location>
        <begin position="559"/>
        <end position="579"/>
    </location>
</feature>
<dbReference type="GO" id="GO:1990961">
    <property type="term" value="P:xenobiotic detoxification by transmembrane export across the plasma membrane"/>
    <property type="evidence" value="ECO:0007669"/>
    <property type="project" value="TreeGrafter"/>
</dbReference>
<dbReference type="FunFam" id="1.20.1250.20:FF:000011">
    <property type="entry name" value="MFS multidrug transporter, putative"/>
    <property type="match status" value="1"/>
</dbReference>
<dbReference type="SUPFAM" id="SSF103473">
    <property type="entry name" value="MFS general substrate transporter"/>
    <property type="match status" value="1"/>
</dbReference>
<feature type="transmembrane region" description="Helical" evidence="6">
    <location>
        <begin position="312"/>
        <end position="336"/>
    </location>
</feature>
<dbReference type="PANTHER" id="PTHR23502">
    <property type="entry name" value="MAJOR FACILITATOR SUPERFAMILY"/>
    <property type="match status" value="1"/>
</dbReference>
<sequence length="593" mass="65678">METIRDATFAQILRWVTGNKVFLYPEELPGFVVPEAYLNSDAAVPVNEEDSTPPERRSLSPSTSEKRENRPDEPNGDVDGDIEASRVSSRTHTATFSQERLQLDEEATLERRTSSSIAPQRTKEGLILVDWYTTDDPANPQNWSSKKKGLTALQICLYTFVIYTGSSIYVPAEGQIMERFGVQQTKASLGLALYVVAYGLGPLIWSPLSEVPVFGRNIPYITTFFLFVILSLPTALVENFAGLLVLRFLQGFFGSPCLAAGGASMQDMYNLLVLPMLLTAWVASAYCGPALGPLLSSFAVTAKNWRWALWEILWMAGPVFVVMFFCLPETSADNILLRRAKRLRKLTGNPKIHSQTEIDRKGIKFSSILVDALIKPIEIMIKDPAVLFTNVYTSLVYGIYYSFFEVFPLVYPPIYGFNLGLTGTAFVCIIVACILGAAIYIAYLKFYLIPDILKNGLRAQESRLVPALFAVFGPVIGLFLFGWTARASIHWIVSIIGIVIYAGTAFIIFQCIFVYIPLSYPQYAASLFAGNDFSRSAFAFGAILFSRPMYLNLGVDKGITLLAGLSVLGVIGMFVLYFYGANLRARSRFAVSG</sequence>
<proteinExistence type="predicted"/>
<name>V5HSJ9_BYSSN</name>
<dbReference type="HOGENOM" id="CLU_008455_11_1_1"/>
<dbReference type="InterPro" id="IPR011701">
    <property type="entry name" value="MFS"/>
</dbReference>
<dbReference type="CDD" id="cd17323">
    <property type="entry name" value="MFS_Tpo1_MDR_like"/>
    <property type="match status" value="1"/>
</dbReference>
<feature type="transmembrane region" description="Helical" evidence="6">
    <location>
        <begin position="220"/>
        <end position="249"/>
    </location>
</feature>
<dbReference type="InParanoid" id="V5HSJ9"/>
<evidence type="ECO:0000256" key="2">
    <source>
        <dbReference type="ARBA" id="ARBA00022692"/>
    </source>
</evidence>
<organism evidence="8 9">
    <name type="scientific">Byssochlamys spectabilis (strain No. 5 / NBRC 109023)</name>
    <name type="common">Paecilomyces variotii</name>
    <dbReference type="NCBI Taxonomy" id="1356009"/>
    <lineage>
        <taxon>Eukaryota</taxon>
        <taxon>Fungi</taxon>
        <taxon>Dikarya</taxon>
        <taxon>Ascomycota</taxon>
        <taxon>Pezizomycotina</taxon>
        <taxon>Eurotiomycetes</taxon>
        <taxon>Eurotiomycetidae</taxon>
        <taxon>Eurotiales</taxon>
        <taxon>Thermoascaceae</taxon>
        <taxon>Paecilomyces</taxon>
    </lineage>
</organism>
<dbReference type="OrthoDB" id="3357846at2759"/>
<dbReference type="eggNOG" id="KOG0255">
    <property type="taxonomic scope" value="Eukaryota"/>
</dbReference>
<evidence type="ECO:0000256" key="3">
    <source>
        <dbReference type="ARBA" id="ARBA00022989"/>
    </source>
</evidence>
<evidence type="ECO:0000256" key="4">
    <source>
        <dbReference type="ARBA" id="ARBA00023136"/>
    </source>
</evidence>
<evidence type="ECO:0000313" key="9">
    <source>
        <dbReference type="Proteomes" id="UP000018001"/>
    </source>
</evidence>
<dbReference type="EMBL" id="BAUL01000023">
    <property type="protein sequence ID" value="GAD92400.1"/>
    <property type="molecule type" value="Genomic_DNA"/>
</dbReference>
<feature type="region of interest" description="Disordered" evidence="5">
    <location>
        <begin position="43"/>
        <end position="96"/>
    </location>
</feature>
<feature type="compositionally biased region" description="Polar residues" evidence="5">
    <location>
        <begin position="86"/>
        <end position="96"/>
    </location>
</feature>
<dbReference type="Gene3D" id="1.20.1250.20">
    <property type="entry name" value="MFS general substrate transporter like domains"/>
    <property type="match status" value="1"/>
</dbReference>
<evidence type="ECO:0000256" key="6">
    <source>
        <dbReference type="SAM" id="Phobius"/>
    </source>
</evidence>
<dbReference type="Pfam" id="PF07690">
    <property type="entry name" value="MFS_1"/>
    <property type="match status" value="1"/>
</dbReference>
<feature type="transmembrane region" description="Helical" evidence="6">
    <location>
        <begin position="191"/>
        <end position="208"/>
    </location>
</feature>
<evidence type="ECO:0000256" key="5">
    <source>
        <dbReference type="SAM" id="MobiDB-lite"/>
    </source>
</evidence>
<keyword evidence="2 6" id="KW-0812">Transmembrane</keyword>
<dbReference type="InterPro" id="IPR020846">
    <property type="entry name" value="MFS_dom"/>
</dbReference>
<dbReference type="GO" id="GO:0015244">
    <property type="term" value="F:fluconazole transmembrane transporter activity"/>
    <property type="evidence" value="ECO:0007669"/>
    <property type="project" value="TreeGrafter"/>
</dbReference>
<feature type="transmembrane region" description="Helical" evidence="6">
    <location>
        <begin position="385"/>
        <end position="403"/>
    </location>
</feature>
<feature type="transmembrane region" description="Helical" evidence="6">
    <location>
        <begin position="489"/>
        <end position="516"/>
    </location>
</feature>
<feature type="compositionally biased region" description="Basic and acidic residues" evidence="5">
    <location>
        <begin position="53"/>
        <end position="73"/>
    </location>
</feature>
<comment type="subcellular location">
    <subcellularLocation>
        <location evidence="1">Membrane</location>
        <topology evidence="1">Multi-pass membrane protein</topology>
    </subcellularLocation>
</comment>
<dbReference type="AlphaFoldDB" id="V5HSJ9"/>
<feature type="transmembrane region" description="Helical" evidence="6">
    <location>
        <begin position="423"/>
        <end position="443"/>
    </location>
</feature>
<dbReference type="PROSITE" id="PS50850">
    <property type="entry name" value="MFS"/>
    <property type="match status" value="1"/>
</dbReference>
<gene>
    <name evidence="8" type="ORF">PVAR5_0991</name>
</gene>
<dbReference type="GO" id="GO:0005886">
    <property type="term" value="C:plasma membrane"/>
    <property type="evidence" value="ECO:0007669"/>
    <property type="project" value="TreeGrafter"/>
</dbReference>
<keyword evidence="4 6" id="KW-0472">Membrane</keyword>
<dbReference type="PANTHER" id="PTHR23502:SF23">
    <property type="entry name" value="FLUCONAZOLE RESISTANCE PROTEIN 1"/>
    <property type="match status" value="1"/>
</dbReference>
<keyword evidence="3 6" id="KW-1133">Transmembrane helix</keyword>
<dbReference type="Proteomes" id="UP000018001">
    <property type="component" value="Unassembled WGS sequence"/>
</dbReference>
<protein>
    <recommendedName>
        <fullName evidence="7">Major facilitator superfamily (MFS) profile domain-containing protein</fullName>
    </recommendedName>
</protein>
<keyword evidence="9" id="KW-1185">Reference proteome</keyword>
<feature type="transmembrane region" description="Helical" evidence="6">
    <location>
        <begin position="537"/>
        <end position="553"/>
    </location>
</feature>